<dbReference type="SUPFAM" id="SSF56601">
    <property type="entry name" value="beta-lactamase/transpeptidase-like"/>
    <property type="match status" value="1"/>
</dbReference>
<dbReference type="KEGG" id="serj:SGUI_1838"/>
<dbReference type="Gene3D" id="3.40.710.10">
    <property type="entry name" value="DD-peptidase/beta-lactamase superfamily"/>
    <property type="match status" value="1"/>
</dbReference>
<dbReference type="PANTHER" id="PTHR30627">
    <property type="entry name" value="PEPTIDOGLYCAN D,D-TRANSPEPTIDASE"/>
    <property type="match status" value="1"/>
</dbReference>
<dbReference type="InterPro" id="IPR054120">
    <property type="entry name" value="PBPA_dimer"/>
</dbReference>
<dbReference type="Pfam" id="PF00905">
    <property type="entry name" value="Transpeptidase"/>
    <property type="match status" value="1"/>
</dbReference>
<evidence type="ECO:0000313" key="3">
    <source>
        <dbReference type="EMBL" id="ANS79234.1"/>
    </source>
</evidence>
<name>A0A1B1NCV0_9MICO</name>
<dbReference type="InterPro" id="IPR001460">
    <property type="entry name" value="PCN-bd_Tpept"/>
</dbReference>
<dbReference type="GO" id="GO:0005886">
    <property type="term" value="C:plasma membrane"/>
    <property type="evidence" value="ECO:0007669"/>
    <property type="project" value="TreeGrafter"/>
</dbReference>
<dbReference type="Pfam" id="PF21922">
    <property type="entry name" value="PBP_dimer_2"/>
    <property type="match status" value="1"/>
</dbReference>
<dbReference type="InterPro" id="IPR050515">
    <property type="entry name" value="Beta-lactam/transpept"/>
</dbReference>
<dbReference type="InterPro" id="IPR012338">
    <property type="entry name" value="Beta-lactam/transpept-like"/>
</dbReference>
<feature type="domain" description="Penicillin binding protein A dimerisation" evidence="2">
    <location>
        <begin position="52"/>
        <end position="134"/>
    </location>
</feature>
<gene>
    <name evidence="3" type="ORF">SGUI_1838</name>
</gene>
<organism evidence="3 4">
    <name type="scientific">Serinicoccus hydrothermalis</name>
    <dbReference type="NCBI Taxonomy" id="1758689"/>
    <lineage>
        <taxon>Bacteria</taxon>
        <taxon>Bacillati</taxon>
        <taxon>Actinomycetota</taxon>
        <taxon>Actinomycetes</taxon>
        <taxon>Micrococcales</taxon>
        <taxon>Ornithinimicrobiaceae</taxon>
        <taxon>Serinicoccus</taxon>
    </lineage>
</organism>
<reference evidence="3 4" key="1">
    <citation type="submission" date="2016-03" db="EMBL/GenBank/DDBJ databases">
        <title>Shallow-sea hydrothermal system.</title>
        <authorList>
            <person name="Tang K."/>
        </authorList>
    </citation>
    <scope>NUCLEOTIDE SEQUENCE [LARGE SCALE GENOMIC DNA]</scope>
    <source>
        <strain evidence="3 4">JLT9</strain>
    </source>
</reference>
<keyword evidence="3" id="KW-0328">Glycosyltransferase</keyword>
<keyword evidence="3" id="KW-0131">Cell cycle</keyword>
<evidence type="ECO:0000259" key="2">
    <source>
        <dbReference type="Pfam" id="PF21922"/>
    </source>
</evidence>
<dbReference type="Proteomes" id="UP000092482">
    <property type="component" value="Chromosome"/>
</dbReference>
<protein>
    <submittedName>
        <fullName evidence="3">Cell division protein FtsI</fullName>
        <ecNumber evidence="3">2.4.1.129</ecNumber>
    </submittedName>
</protein>
<evidence type="ECO:0000259" key="1">
    <source>
        <dbReference type="Pfam" id="PF00905"/>
    </source>
</evidence>
<proteinExistence type="predicted"/>
<dbReference type="EC" id="2.4.1.129" evidence="3"/>
<feature type="domain" description="Penicillin-binding protein transpeptidase" evidence="1">
    <location>
        <begin position="156"/>
        <end position="480"/>
    </location>
</feature>
<dbReference type="STRING" id="1758689.SGUI_1838"/>
<evidence type="ECO:0000313" key="4">
    <source>
        <dbReference type="Proteomes" id="UP000092482"/>
    </source>
</evidence>
<dbReference type="EMBL" id="CP014989">
    <property type="protein sequence ID" value="ANS79234.1"/>
    <property type="molecule type" value="Genomic_DNA"/>
</dbReference>
<dbReference type="GO" id="GO:0016757">
    <property type="term" value="F:glycosyltransferase activity"/>
    <property type="evidence" value="ECO:0007669"/>
    <property type="project" value="UniProtKB-KW"/>
</dbReference>
<dbReference type="AlphaFoldDB" id="A0A1B1NCV0"/>
<dbReference type="OrthoDB" id="9766847at2"/>
<dbReference type="GO" id="GO:0071555">
    <property type="term" value="P:cell wall organization"/>
    <property type="evidence" value="ECO:0007669"/>
    <property type="project" value="TreeGrafter"/>
</dbReference>
<dbReference type="GO" id="GO:0008658">
    <property type="term" value="F:penicillin binding"/>
    <property type="evidence" value="ECO:0007669"/>
    <property type="project" value="InterPro"/>
</dbReference>
<dbReference type="GO" id="GO:0051301">
    <property type="term" value="P:cell division"/>
    <property type="evidence" value="ECO:0007669"/>
    <property type="project" value="UniProtKB-KW"/>
</dbReference>
<dbReference type="PATRIC" id="fig|1758689.4.peg.1903"/>
<dbReference type="RefSeq" id="WP_066639187.1">
    <property type="nucleotide sequence ID" value="NZ_CP014989.1"/>
</dbReference>
<accession>A0A1B1NCV0</accession>
<dbReference type="InterPro" id="IPR036138">
    <property type="entry name" value="PBP_dimer_sf"/>
</dbReference>
<dbReference type="GO" id="GO:0071972">
    <property type="term" value="F:peptidoglycan L,D-transpeptidase activity"/>
    <property type="evidence" value="ECO:0007669"/>
    <property type="project" value="TreeGrafter"/>
</dbReference>
<dbReference type="Gene3D" id="3.90.1310.10">
    <property type="entry name" value="Penicillin-binding protein 2a (Domain 2)"/>
    <property type="match status" value="1"/>
</dbReference>
<keyword evidence="3" id="KW-0808">Transferase</keyword>
<dbReference type="PANTHER" id="PTHR30627:SF24">
    <property type="entry name" value="PENICILLIN-BINDING PROTEIN 4B"/>
    <property type="match status" value="1"/>
</dbReference>
<sequence>MNTPIRRLALVVFAMFTALLVSTTWIQFVQAEDLRETPGNRRTLIDNYSRDRGAILVDGTPIASSQPTDDELEWLRQYDQAQRYAHVTGYYSFTYGAGLGLERAEDAVLAGTDDSLFYQRLADVVTGTPVSGASLELTIDPEVQAAATEALGDRRGAAVALNPQTGEILAMVSKPSFDPNALSSHQLAAVDEAYAALTDDPAEPLVNRAIGGDLYPPGSTFKLVLAAAALESGEYTPDTELEGGLTYTLPGTETELPNFGGAACDPEGRPTLAESVQVSCNTSFAWLAGELGADAVREQAEAFGFGQPLEVPMSVTPSIYPDELDDAQLALTGIGQFEVRETPLQVAMISAAIANGGVTMTPYLVEEVRGSDLEVIERAEPRTRSRAVSQESAEQLTEMMTSVVERGSGQAAALPDVEVAGKTGTAEFGENGAAHAWFTGFAPADDPQIAVAVIVESATDNWVGETGGQVAAPVARAMLEAGVER</sequence>
<dbReference type="SUPFAM" id="SSF56519">
    <property type="entry name" value="Penicillin binding protein dimerisation domain"/>
    <property type="match status" value="1"/>
</dbReference>
<keyword evidence="3" id="KW-0132">Cell division</keyword>
<keyword evidence="4" id="KW-1185">Reference proteome</keyword>